<sequence length="426" mass="48204">MLGAGLQFGKVRGEDRFYIPVKARRNQNQKQQQKPKQEAIKEDNEKSNSKSSASLTKSKDLASGNNNNNNNNNNNKKNINPKKTLASSTIPSSEESRVSRSNLEIFLESTTPSVPAQYFSKTTVRGWRTCDVEFQPYFVLGDLWESFKEWSAYGAGVPLVLDGNDGVVQYYVPYLSGIQLYGESAKPRLAGEESENDYYRDSSSDGSSDYEIGKGIKFSREQCSRFSLTNEIPFRVRSLSISDENCMLQEGFSSDDCETRNSRDHLLFEFFEQKTPYSREALADKIFDLSCKYPGLNTLRSCNLLPISWMSVAWYPIYRIPTGSTLKDLDACFLTYHSLCTPMEGNRNGQTPFLVYPDDANGIPKISLPVFGMGCYKMEGSIWTQNGVSEHQHANSLMQATENWLKLLQVYHPDFQFFASHGMYLG</sequence>
<feature type="compositionally biased region" description="Basic and acidic residues" evidence="1">
    <location>
        <begin position="35"/>
        <end position="48"/>
    </location>
</feature>
<evidence type="ECO:0000313" key="3">
    <source>
        <dbReference type="Proteomes" id="UP000322667"/>
    </source>
</evidence>
<dbReference type="Pfam" id="PF05623">
    <property type="entry name" value="DUF789"/>
    <property type="match status" value="1"/>
</dbReference>
<name>A0A5D2N7E7_GOSTO</name>
<dbReference type="EMBL" id="CM017620">
    <property type="protein sequence ID" value="TYH98579.1"/>
    <property type="molecule type" value="Genomic_DNA"/>
</dbReference>
<feature type="region of interest" description="Disordered" evidence="1">
    <location>
        <begin position="13"/>
        <end position="95"/>
    </location>
</feature>
<evidence type="ECO:0008006" key="4">
    <source>
        <dbReference type="Google" id="ProtNLM"/>
    </source>
</evidence>
<dbReference type="PANTHER" id="PTHR31343">
    <property type="entry name" value="T15D22.8"/>
    <property type="match status" value="1"/>
</dbReference>
<evidence type="ECO:0000313" key="2">
    <source>
        <dbReference type="EMBL" id="TYH98579.1"/>
    </source>
</evidence>
<feature type="compositionally biased region" description="Low complexity" evidence="1">
    <location>
        <begin position="49"/>
        <end position="83"/>
    </location>
</feature>
<proteinExistence type="predicted"/>
<organism evidence="2 3">
    <name type="scientific">Gossypium tomentosum</name>
    <name type="common">Hawaiian cotton</name>
    <name type="synonym">Gossypium sandvicense</name>
    <dbReference type="NCBI Taxonomy" id="34277"/>
    <lineage>
        <taxon>Eukaryota</taxon>
        <taxon>Viridiplantae</taxon>
        <taxon>Streptophyta</taxon>
        <taxon>Embryophyta</taxon>
        <taxon>Tracheophyta</taxon>
        <taxon>Spermatophyta</taxon>
        <taxon>Magnoliopsida</taxon>
        <taxon>eudicotyledons</taxon>
        <taxon>Gunneridae</taxon>
        <taxon>Pentapetalae</taxon>
        <taxon>rosids</taxon>
        <taxon>malvids</taxon>
        <taxon>Malvales</taxon>
        <taxon>Malvaceae</taxon>
        <taxon>Malvoideae</taxon>
        <taxon>Gossypium</taxon>
    </lineage>
</organism>
<keyword evidence="3" id="KW-1185">Reference proteome</keyword>
<accession>A0A5D2N7E7</accession>
<dbReference type="PANTHER" id="PTHR31343:SF5">
    <property type="entry name" value="DUF789 FAMILY PROTEIN"/>
    <property type="match status" value="1"/>
</dbReference>
<protein>
    <recommendedName>
        <fullName evidence="4">DUF789 domain-containing protein</fullName>
    </recommendedName>
</protein>
<dbReference type="InterPro" id="IPR008507">
    <property type="entry name" value="DUF789"/>
</dbReference>
<evidence type="ECO:0000256" key="1">
    <source>
        <dbReference type="SAM" id="MobiDB-lite"/>
    </source>
</evidence>
<dbReference type="Proteomes" id="UP000322667">
    <property type="component" value="Chromosome A11"/>
</dbReference>
<gene>
    <name evidence="2" type="ORF">ES332_A11G006600v1</name>
</gene>
<dbReference type="AlphaFoldDB" id="A0A5D2N7E7"/>
<reference evidence="2 3" key="1">
    <citation type="submission" date="2019-07" db="EMBL/GenBank/DDBJ databases">
        <title>WGS assembly of Gossypium tomentosum.</title>
        <authorList>
            <person name="Chen Z.J."/>
            <person name="Sreedasyam A."/>
            <person name="Ando A."/>
            <person name="Song Q."/>
            <person name="De L."/>
            <person name="Hulse-Kemp A."/>
            <person name="Ding M."/>
            <person name="Ye W."/>
            <person name="Kirkbride R."/>
            <person name="Jenkins J."/>
            <person name="Plott C."/>
            <person name="Lovell J."/>
            <person name="Lin Y.-M."/>
            <person name="Vaughn R."/>
            <person name="Liu B."/>
            <person name="Li W."/>
            <person name="Simpson S."/>
            <person name="Scheffler B."/>
            <person name="Saski C."/>
            <person name="Grover C."/>
            <person name="Hu G."/>
            <person name="Conover J."/>
            <person name="Carlson J."/>
            <person name="Shu S."/>
            <person name="Boston L."/>
            <person name="Williams M."/>
            <person name="Peterson D."/>
            <person name="Mcgee K."/>
            <person name="Jones D."/>
            <person name="Wendel J."/>
            <person name="Stelly D."/>
            <person name="Grimwood J."/>
            <person name="Schmutz J."/>
        </authorList>
    </citation>
    <scope>NUCLEOTIDE SEQUENCE [LARGE SCALE GENOMIC DNA]</scope>
    <source>
        <strain evidence="2">7179.01</strain>
    </source>
</reference>